<proteinExistence type="predicted"/>
<dbReference type="RefSeq" id="WP_226172505.1">
    <property type="nucleotide sequence ID" value="NZ_JAJADR010000001.1"/>
</dbReference>
<evidence type="ECO:0000313" key="3">
    <source>
        <dbReference type="Proteomes" id="UP001165296"/>
    </source>
</evidence>
<comment type="caution">
    <text evidence="2">The sequence shown here is derived from an EMBL/GenBank/DDBJ whole genome shotgun (WGS) entry which is preliminary data.</text>
</comment>
<reference evidence="2" key="1">
    <citation type="submission" date="2021-10" db="EMBL/GenBank/DDBJ databases">
        <authorList>
            <person name="Dean J.D."/>
            <person name="Kim M.K."/>
            <person name="Newey C.N."/>
            <person name="Stoker T.S."/>
            <person name="Thompson D.W."/>
            <person name="Grose J.H."/>
        </authorList>
    </citation>
    <scope>NUCLEOTIDE SEQUENCE</scope>
    <source>
        <strain evidence="2">BT178</strain>
    </source>
</reference>
<protein>
    <recommendedName>
        <fullName evidence="1">Carrier domain-containing protein</fullName>
    </recommendedName>
</protein>
<gene>
    <name evidence="2" type="ORF">LGH74_04310</name>
</gene>
<keyword evidence="3" id="KW-1185">Reference proteome</keyword>
<accession>A0ABS8AMB3</accession>
<dbReference type="Gene3D" id="1.10.1200.10">
    <property type="entry name" value="ACP-like"/>
    <property type="match status" value="1"/>
</dbReference>
<sequence length="190" mass="20227">MGLDSVELLVAFEKRFNLSIPDTEAEWIDTVAEAAECIGRHLRVPVAASRSAVFTAVLASLLQCLSQQKLPAASITAATQLEALWPAGPAAEGLQLLAGCLALKIPGLPKPRTGFSAWLLGQPSAPVWAGKTVADFVDWLVALNQEQLLPTVATLYDVQRVVVGITSEKIGVPVDEIRLTDSFVNDLGID</sequence>
<dbReference type="SUPFAM" id="SSF47336">
    <property type="entry name" value="ACP-like"/>
    <property type="match status" value="1"/>
</dbReference>
<dbReference type="Proteomes" id="UP001165296">
    <property type="component" value="Unassembled WGS sequence"/>
</dbReference>
<organism evidence="2 3">
    <name type="scientific">Hymenobacter lucidus</name>
    <dbReference type="NCBI Taxonomy" id="2880930"/>
    <lineage>
        <taxon>Bacteria</taxon>
        <taxon>Pseudomonadati</taxon>
        <taxon>Bacteroidota</taxon>
        <taxon>Cytophagia</taxon>
        <taxon>Cytophagales</taxon>
        <taxon>Hymenobacteraceae</taxon>
        <taxon>Hymenobacter</taxon>
    </lineage>
</organism>
<dbReference type="InterPro" id="IPR036736">
    <property type="entry name" value="ACP-like_sf"/>
</dbReference>
<evidence type="ECO:0000313" key="2">
    <source>
        <dbReference type="EMBL" id="MCB2407188.1"/>
    </source>
</evidence>
<dbReference type="PROSITE" id="PS50075">
    <property type="entry name" value="CARRIER"/>
    <property type="match status" value="1"/>
</dbReference>
<dbReference type="EMBL" id="JAJADR010000001">
    <property type="protein sequence ID" value="MCB2407188.1"/>
    <property type="molecule type" value="Genomic_DNA"/>
</dbReference>
<dbReference type="InterPro" id="IPR009081">
    <property type="entry name" value="PP-bd_ACP"/>
</dbReference>
<evidence type="ECO:0000259" key="1">
    <source>
        <dbReference type="PROSITE" id="PS50075"/>
    </source>
</evidence>
<name>A0ABS8AMB3_9BACT</name>
<feature type="domain" description="Carrier" evidence="1">
    <location>
        <begin position="1"/>
        <end position="42"/>
    </location>
</feature>